<organism evidence="2 3">
    <name type="scientific">Didymella glomerata</name>
    <dbReference type="NCBI Taxonomy" id="749621"/>
    <lineage>
        <taxon>Eukaryota</taxon>
        <taxon>Fungi</taxon>
        <taxon>Dikarya</taxon>
        <taxon>Ascomycota</taxon>
        <taxon>Pezizomycotina</taxon>
        <taxon>Dothideomycetes</taxon>
        <taxon>Pleosporomycetidae</taxon>
        <taxon>Pleosporales</taxon>
        <taxon>Pleosporineae</taxon>
        <taxon>Didymellaceae</taxon>
        <taxon>Didymella</taxon>
    </lineage>
</organism>
<protein>
    <submittedName>
        <fullName evidence="2">Uncharacterized protein</fullName>
    </submittedName>
</protein>
<dbReference type="OrthoDB" id="3794317at2759"/>
<accession>A0A9W8WW68</accession>
<dbReference type="Proteomes" id="UP001140562">
    <property type="component" value="Unassembled WGS sequence"/>
</dbReference>
<feature type="region of interest" description="Disordered" evidence="1">
    <location>
        <begin position="115"/>
        <end position="144"/>
    </location>
</feature>
<feature type="compositionally biased region" description="Polar residues" evidence="1">
    <location>
        <begin position="116"/>
        <end position="126"/>
    </location>
</feature>
<dbReference type="EMBL" id="JAPEUV010000073">
    <property type="protein sequence ID" value="KAJ4334657.1"/>
    <property type="molecule type" value="Genomic_DNA"/>
</dbReference>
<feature type="region of interest" description="Disordered" evidence="1">
    <location>
        <begin position="169"/>
        <end position="217"/>
    </location>
</feature>
<evidence type="ECO:0000256" key="1">
    <source>
        <dbReference type="SAM" id="MobiDB-lite"/>
    </source>
</evidence>
<name>A0A9W8WW68_9PLEO</name>
<feature type="compositionally biased region" description="Pro residues" evidence="1">
    <location>
        <begin position="85"/>
        <end position="94"/>
    </location>
</feature>
<dbReference type="AlphaFoldDB" id="A0A9W8WW68"/>
<evidence type="ECO:0000313" key="3">
    <source>
        <dbReference type="Proteomes" id="UP001140562"/>
    </source>
</evidence>
<evidence type="ECO:0000313" key="2">
    <source>
        <dbReference type="EMBL" id="KAJ4334657.1"/>
    </source>
</evidence>
<keyword evidence="3" id="KW-1185">Reference proteome</keyword>
<gene>
    <name evidence="2" type="ORF">N0V87_006693</name>
</gene>
<comment type="caution">
    <text evidence="2">The sequence shown here is derived from an EMBL/GenBank/DDBJ whole genome shotgun (WGS) entry which is preliminary data.</text>
</comment>
<reference evidence="2" key="1">
    <citation type="submission" date="2022-10" db="EMBL/GenBank/DDBJ databases">
        <title>Tapping the CABI collections for fungal endophytes: first genome assemblies for Collariella, Neodidymelliopsis, Ascochyta clinopodiicola, Didymella pomorum, Didymosphaeria variabile, Neocosmospora piperis and Neocucurbitaria cava.</title>
        <authorList>
            <person name="Hill R."/>
        </authorList>
    </citation>
    <scope>NUCLEOTIDE SEQUENCE</scope>
    <source>
        <strain evidence="2">IMI 360193</strain>
    </source>
</reference>
<feature type="region of interest" description="Disordered" evidence="1">
    <location>
        <begin position="77"/>
        <end position="96"/>
    </location>
</feature>
<sequence length="387" mass="42531">MSQPSAVSVDPSATDQDLFTQAQLDQLFNAVGYDHNACIQTTPEAAINFGLQQYYTPPESATATPVPTPDLSDYNFGHFTTAYPTPGPNTPHPYPIEQQRCLYSSQDVNLAFRQRPQPSRSHTNAAYLQPSHPASGYTRRRSLSQGAIDRTAAVNPQAPNPVFMRLQAPRARSESPGPHANKRRAGRHSRSTSQDTSSRGHDAREQTPTSVPYHVNGLVPTRIGDPISPDSPRFHRSAAQQQWPVQDGLVGDVVFRHMAPEQFQQSRKIIEIGAVSVKQHIDPALERGGPAMLRKIEEVERYLKAECEDCDGALRGCATIREALTKKENGFFISQVADTYQDVLDAPNNMSEPGDDLFGDGSGNVGGDALMNMLMQDDAKPFTNEHI</sequence>
<proteinExistence type="predicted"/>
<feature type="compositionally biased region" description="Basic residues" evidence="1">
    <location>
        <begin position="180"/>
        <end position="190"/>
    </location>
</feature>